<sequence length="441" mass="46791">MSSLAGETTADGPVVARSCRVADVSYRAFLAARDAPGFHWADPDGLEVSGAGTAAAVTASGEDRFATVRAWADDLFDAVDYDGPEAARPRLLGGFAFFDDHEPGAPWTGFPAAQFVLPECQLASVGDETWLTVARAGEDATAAGVERALADAREAVESLPAMRPSGPRPGVSGTTPTPGRDEWTTGVRDALARIEAGDLRKVVLATALRADLDAPVDPRDLLERLRQRYSQCFRFLVAPTESAAFLGATPERLATLRDGRVETVALAGSVGRGDSPAEDARLAERLRESDKLRHEQGVVVDTIARRLEELGEVAVGDRGVRTLSNIQHLETPISAAVGEETHVLDVVATLHPTPAVNGLPPAAALDTIRETEAFERGWYAAPVGWFDADGDGTFGVGLRSAVASGDSVTLFAGNGIVADSDPDDEWDEVQLKYRPVLDELE</sequence>
<dbReference type="Gene3D" id="3.60.120.10">
    <property type="entry name" value="Anthranilate synthase"/>
    <property type="match status" value="1"/>
</dbReference>
<feature type="domain" description="Chorismate-utilising enzyme C-terminal" evidence="7">
    <location>
        <begin position="180"/>
        <end position="432"/>
    </location>
</feature>
<comment type="similarity">
    <text evidence="2">Belongs to the isochorismate synthase family.</text>
</comment>
<dbReference type="SUPFAM" id="SSF56322">
    <property type="entry name" value="ADC synthase"/>
    <property type="match status" value="1"/>
</dbReference>
<evidence type="ECO:0000256" key="3">
    <source>
        <dbReference type="ARBA" id="ARBA00012824"/>
    </source>
</evidence>
<dbReference type="PANTHER" id="PTHR42839:SF2">
    <property type="entry name" value="ISOCHORISMATE SYNTHASE ENTC"/>
    <property type="match status" value="1"/>
</dbReference>
<dbReference type="GO" id="GO:0008909">
    <property type="term" value="F:isochorismate synthase activity"/>
    <property type="evidence" value="ECO:0007669"/>
    <property type="project" value="UniProtKB-EC"/>
</dbReference>
<evidence type="ECO:0000256" key="2">
    <source>
        <dbReference type="ARBA" id="ARBA00005297"/>
    </source>
</evidence>
<dbReference type="InterPro" id="IPR015890">
    <property type="entry name" value="Chorismate_C"/>
</dbReference>
<dbReference type="Proteomes" id="UP000198518">
    <property type="component" value="Unassembled WGS sequence"/>
</dbReference>
<accession>A0A1I0MRI8</accession>
<gene>
    <name evidence="8" type="ORF">SAMN04487945_0315</name>
</gene>
<dbReference type="AlphaFoldDB" id="A0A1I0MRI8"/>
<protein>
    <recommendedName>
        <fullName evidence="3">isochorismate synthase</fullName>
        <ecNumber evidence="3">5.4.4.2</ecNumber>
    </recommendedName>
    <alternativeName>
        <fullName evidence="5">Isochorismate mutase</fullName>
    </alternativeName>
</protein>
<evidence type="ECO:0000256" key="5">
    <source>
        <dbReference type="ARBA" id="ARBA00041564"/>
    </source>
</evidence>
<evidence type="ECO:0000259" key="7">
    <source>
        <dbReference type="Pfam" id="PF00425"/>
    </source>
</evidence>
<dbReference type="InterPro" id="IPR005801">
    <property type="entry name" value="ADC_synthase"/>
</dbReference>
<keyword evidence="4" id="KW-0413">Isomerase</keyword>
<organism evidence="8 9">
    <name type="scientific">Halobacterium jilantaiense</name>
    <dbReference type="NCBI Taxonomy" id="355548"/>
    <lineage>
        <taxon>Archaea</taxon>
        <taxon>Methanobacteriati</taxon>
        <taxon>Methanobacteriota</taxon>
        <taxon>Stenosarchaea group</taxon>
        <taxon>Halobacteria</taxon>
        <taxon>Halobacteriales</taxon>
        <taxon>Halobacteriaceae</taxon>
        <taxon>Halobacterium</taxon>
    </lineage>
</organism>
<dbReference type="UniPathway" id="UPA00035">
    <property type="reaction ID" value="UER00040"/>
</dbReference>
<reference evidence="8 9" key="1">
    <citation type="submission" date="2016-10" db="EMBL/GenBank/DDBJ databases">
        <authorList>
            <person name="de Groot N.N."/>
        </authorList>
    </citation>
    <scope>NUCLEOTIDE SEQUENCE [LARGE SCALE GENOMIC DNA]</scope>
    <source>
        <strain evidence="8 9">CGMCC 1.5337</strain>
    </source>
</reference>
<name>A0A1I0MRI8_9EURY</name>
<dbReference type="Pfam" id="PF00425">
    <property type="entry name" value="Chorismate_bind"/>
    <property type="match status" value="1"/>
</dbReference>
<dbReference type="InterPro" id="IPR004561">
    <property type="entry name" value="IsoChor_synthase"/>
</dbReference>
<evidence type="ECO:0000313" key="9">
    <source>
        <dbReference type="Proteomes" id="UP000198518"/>
    </source>
</evidence>
<comment type="catalytic activity">
    <reaction evidence="1">
        <text>chorismate = isochorismate</text>
        <dbReference type="Rhea" id="RHEA:18985"/>
        <dbReference type="ChEBI" id="CHEBI:29748"/>
        <dbReference type="ChEBI" id="CHEBI:29780"/>
        <dbReference type="EC" id="5.4.4.2"/>
    </reaction>
</comment>
<feature type="region of interest" description="Disordered" evidence="6">
    <location>
        <begin position="159"/>
        <end position="183"/>
    </location>
</feature>
<evidence type="ECO:0000256" key="1">
    <source>
        <dbReference type="ARBA" id="ARBA00000799"/>
    </source>
</evidence>
<dbReference type="STRING" id="355548.SAMN04487945_0315"/>
<dbReference type="RefSeq" id="WP_089667401.1">
    <property type="nucleotide sequence ID" value="NZ_FOJA01000001.1"/>
</dbReference>
<dbReference type="NCBIfam" id="TIGR00543">
    <property type="entry name" value="isochor_syn"/>
    <property type="match status" value="1"/>
</dbReference>
<keyword evidence="9" id="KW-1185">Reference proteome</keyword>
<evidence type="ECO:0000256" key="4">
    <source>
        <dbReference type="ARBA" id="ARBA00023235"/>
    </source>
</evidence>
<dbReference type="PANTHER" id="PTHR42839">
    <property type="entry name" value="ISOCHORISMATE SYNTHASE ENTC"/>
    <property type="match status" value="1"/>
</dbReference>
<evidence type="ECO:0000256" key="6">
    <source>
        <dbReference type="SAM" id="MobiDB-lite"/>
    </source>
</evidence>
<proteinExistence type="inferred from homology"/>
<dbReference type="GO" id="GO:0000162">
    <property type="term" value="P:L-tryptophan biosynthetic process"/>
    <property type="evidence" value="ECO:0007669"/>
    <property type="project" value="UniProtKB-UniPathway"/>
</dbReference>
<dbReference type="OrthoDB" id="195185at2157"/>
<evidence type="ECO:0000313" key="8">
    <source>
        <dbReference type="EMBL" id="SEV91298.1"/>
    </source>
</evidence>
<dbReference type="EC" id="5.4.4.2" evidence="3"/>
<dbReference type="EMBL" id="FOJA01000001">
    <property type="protein sequence ID" value="SEV91298.1"/>
    <property type="molecule type" value="Genomic_DNA"/>
</dbReference>